<keyword evidence="9" id="KW-1185">Reference proteome</keyword>
<evidence type="ECO:0000256" key="3">
    <source>
        <dbReference type="ARBA" id="ARBA00022475"/>
    </source>
</evidence>
<evidence type="ECO:0000313" key="8">
    <source>
        <dbReference type="EMBL" id="UPW01766.1"/>
    </source>
</evidence>
<dbReference type="InterPro" id="IPR022791">
    <property type="entry name" value="L-PG_synthase/AglD"/>
</dbReference>
<keyword evidence="4 7" id="KW-0812">Transmembrane</keyword>
<protein>
    <submittedName>
        <fullName evidence="8">Flippase-like domain-containing protein</fullName>
    </submittedName>
</protein>
<comment type="subcellular location">
    <subcellularLocation>
        <location evidence="1">Cell membrane</location>
        <topology evidence="1">Multi-pass membrane protein</topology>
    </subcellularLocation>
</comment>
<dbReference type="GeneID" id="72189510"/>
<dbReference type="PANTHER" id="PTHR39087">
    <property type="entry name" value="UPF0104 MEMBRANE PROTEIN MJ1595"/>
    <property type="match status" value="1"/>
</dbReference>
<evidence type="ECO:0000256" key="5">
    <source>
        <dbReference type="ARBA" id="ARBA00022989"/>
    </source>
</evidence>
<dbReference type="GO" id="GO:0005886">
    <property type="term" value="C:plasma membrane"/>
    <property type="evidence" value="ECO:0007669"/>
    <property type="project" value="UniProtKB-SubCell"/>
</dbReference>
<name>A0A8U0IMA2_9EURY</name>
<accession>A0A8U0IMA2</accession>
<feature type="transmembrane region" description="Helical" evidence="7">
    <location>
        <begin position="320"/>
        <end position="338"/>
    </location>
</feature>
<feature type="transmembrane region" description="Helical" evidence="7">
    <location>
        <begin position="41"/>
        <end position="60"/>
    </location>
</feature>
<proteinExistence type="inferred from homology"/>
<evidence type="ECO:0000313" key="9">
    <source>
        <dbReference type="Proteomes" id="UP000830434"/>
    </source>
</evidence>
<comment type="similarity">
    <text evidence="2">Belongs to the UPF0104 family.</text>
</comment>
<feature type="transmembrane region" description="Helical" evidence="7">
    <location>
        <begin position="156"/>
        <end position="176"/>
    </location>
</feature>
<dbReference type="KEGG" id="haxz:M0R88_06605"/>
<dbReference type="EMBL" id="CP096658">
    <property type="protein sequence ID" value="UPW01766.1"/>
    <property type="molecule type" value="Genomic_DNA"/>
</dbReference>
<keyword evidence="3" id="KW-1003">Cell membrane</keyword>
<evidence type="ECO:0000256" key="4">
    <source>
        <dbReference type="ARBA" id="ARBA00022692"/>
    </source>
</evidence>
<feature type="transmembrane region" description="Helical" evidence="7">
    <location>
        <begin position="6"/>
        <end position="29"/>
    </location>
</feature>
<feature type="transmembrane region" description="Helical" evidence="7">
    <location>
        <begin position="233"/>
        <end position="255"/>
    </location>
</feature>
<dbReference type="Pfam" id="PF03706">
    <property type="entry name" value="LPG_synthase_TM"/>
    <property type="match status" value="1"/>
</dbReference>
<dbReference type="Proteomes" id="UP000830434">
    <property type="component" value="Chromosome"/>
</dbReference>
<keyword evidence="5 7" id="KW-1133">Transmembrane helix</keyword>
<gene>
    <name evidence="8" type="ORF">M0R88_06605</name>
</gene>
<dbReference type="PANTHER" id="PTHR39087:SF2">
    <property type="entry name" value="UPF0104 MEMBRANE PROTEIN MJ1595"/>
    <property type="match status" value="1"/>
</dbReference>
<feature type="transmembrane region" description="Helical" evidence="7">
    <location>
        <begin position="291"/>
        <end position="314"/>
    </location>
</feature>
<evidence type="ECO:0000256" key="1">
    <source>
        <dbReference type="ARBA" id="ARBA00004651"/>
    </source>
</evidence>
<evidence type="ECO:0000256" key="2">
    <source>
        <dbReference type="ARBA" id="ARBA00011061"/>
    </source>
</evidence>
<feature type="transmembrane region" description="Helical" evidence="7">
    <location>
        <begin position="261"/>
        <end position="279"/>
    </location>
</feature>
<organism evidence="8 9">
    <name type="scientific">Halorussus gelatinilyticus</name>
    <dbReference type="NCBI Taxonomy" id="2937524"/>
    <lineage>
        <taxon>Archaea</taxon>
        <taxon>Methanobacteriati</taxon>
        <taxon>Methanobacteriota</taxon>
        <taxon>Stenosarchaea group</taxon>
        <taxon>Halobacteria</taxon>
        <taxon>Halobacteriales</taxon>
        <taxon>Haladaptataceae</taxon>
        <taxon>Halorussus</taxon>
    </lineage>
</organism>
<evidence type="ECO:0000256" key="7">
    <source>
        <dbReference type="SAM" id="Phobius"/>
    </source>
</evidence>
<dbReference type="AlphaFoldDB" id="A0A8U0IMA2"/>
<dbReference type="RefSeq" id="WP_248656156.1">
    <property type="nucleotide sequence ID" value="NZ_CP096658.1"/>
</dbReference>
<reference evidence="8" key="1">
    <citation type="submission" date="2022-04" db="EMBL/GenBank/DDBJ databases">
        <title>Diverse halophilic archaea isolated from saline environments.</title>
        <authorList>
            <person name="Cui H.-L."/>
        </authorList>
    </citation>
    <scope>NUCLEOTIDE SEQUENCE</scope>
    <source>
        <strain evidence="8">XZYJT40</strain>
    </source>
</reference>
<dbReference type="NCBIfam" id="TIGR00374">
    <property type="entry name" value="flippase-like domain"/>
    <property type="match status" value="1"/>
</dbReference>
<sequence length="341" mass="35589">MNGAQLRTTILGFLGTFAILGLLLYLVGVEGFVQELRHADTELVALIVVVTLGWLAAWGFGLRTVLDVLGVDVSFLKSFFILNGAMFSNNITPFGQAGGEPVTALLISKVADTEYERGLAAIASVDSLNFVPSIVLALGGAGFYATQTDFGRRLRLATMVIVVLSVAVPVAGIFGWRNRDALRRAIARLLAPILRFVTRVAPVDVALSRETLEARVGEFFESIERVATNRRGLTLALAASTAGWVCQMVALWLAFAAIGSPIPFSVLLFVVPVGAIAGITPLPGGAGGIELVLVGLLASLPGAGVESGTALAAVAIFRGAIYWVPITIGGSVVSIVGVDSV</sequence>
<keyword evidence="6 7" id="KW-0472">Membrane</keyword>
<evidence type="ECO:0000256" key="6">
    <source>
        <dbReference type="ARBA" id="ARBA00023136"/>
    </source>
</evidence>